<evidence type="ECO:0000256" key="3">
    <source>
        <dbReference type="RuleBase" id="RU003476"/>
    </source>
</evidence>
<dbReference type="InterPro" id="IPR015797">
    <property type="entry name" value="NUDIX_hydrolase-like_dom_sf"/>
</dbReference>
<dbReference type="InterPro" id="IPR020084">
    <property type="entry name" value="NUDIX_hydrolase_CS"/>
</dbReference>
<evidence type="ECO:0000313" key="5">
    <source>
        <dbReference type="EMBL" id="SCL93999.1"/>
    </source>
</evidence>
<dbReference type="Pfam" id="PF00293">
    <property type="entry name" value="NUDIX"/>
    <property type="match status" value="1"/>
</dbReference>
<evidence type="ECO:0000313" key="6">
    <source>
        <dbReference type="Proteomes" id="UP000242164"/>
    </source>
</evidence>
<dbReference type="PROSITE" id="PS51462">
    <property type="entry name" value="NUDIX"/>
    <property type="match status" value="1"/>
</dbReference>
<evidence type="ECO:0000259" key="4">
    <source>
        <dbReference type="PROSITE" id="PS51462"/>
    </source>
</evidence>
<dbReference type="InterPro" id="IPR000086">
    <property type="entry name" value="NUDIX_hydrolase_dom"/>
</dbReference>
<dbReference type="Proteomes" id="UP000242164">
    <property type="component" value="Unassembled WGS sequence"/>
</dbReference>
<comment type="similarity">
    <text evidence="3">Belongs to the Nudix hydrolase family.</text>
</comment>
<evidence type="ECO:0000256" key="1">
    <source>
        <dbReference type="ARBA" id="ARBA00001946"/>
    </source>
</evidence>
<feature type="domain" description="Nudix hydrolase" evidence="4">
    <location>
        <begin position="4"/>
        <end position="147"/>
    </location>
</feature>
<dbReference type="PANTHER" id="PTHR43046:SF14">
    <property type="entry name" value="MUTT_NUDIX FAMILY PROTEIN"/>
    <property type="match status" value="1"/>
</dbReference>
<dbReference type="Gene3D" id="3.90.79.10">
    <property type="entry name" value="Nucleoside Triphosphate Pyrophosphohydrolase"/>
    <property type="match status" value="1"/>
</dbReference>
<dbReference type="AlphaFoldDB" id="A0AAX2CHA4"/>
<dbReference type="RefSeq" id="WP_048724344.1">
    <property type="nucleotide sequence ID" value="NZ_CP024101.1"/>
</dbReference>
<dbReference type="EMBL" id="FMIK01000028">
    <property type="protein sequence ID" value="SCL93999.1"/>
    <property type="molecule type" value="Genomic_DNA"/>
</dbReference>
<proteinExistence type="inferred from homology"/>
<comment type="caution">
    <text evidence="5">The sequence shown here is derived from an EMBL/GenBank/DDBJ whole genome shotgun (WGS) entry which is preliminary data.</text>
</comment>
<protein>
    <submittedName>
        <fullName evidence="5">NUDIX hydrolase</fullName>
    </submittedName>
</protein>
<gene>
    <name evidence="5" type="ORF">BCB44BAC_02291</name>
</gene>
<comment type="cofactor">
    <cofactor evidence="1">
        <name>Mg(2+)</name>
        <dbReference type="ChEBI" id="CHEBI:18420"/>
    </cofactor>
</comment>
<dbReference type="PANTHER" id="PTHR43046">
    <property type="entry name" value="GDP-MANNOSE MANNOSYL HYDROLASE"/>
    <property type="match status" value="1"/>
</dbReference>
<dbReference type="GO" id="GO:0016787">
    <property type="term" value="F:hydrolase activity"/>
    <property type="evidence" value="ECO:0007669"/>
    <property type="project" value="UniProtKB-KW"/>
</dbReference>
<accession>A0AAX2CHA4</accession>
<dbReference type="PROSITE" id="PS00893">
    <property type="entry name" value="NUDIX_BOX"/>
    <property type="match status" value="1"/>
</dbReference>
<dbReference type="InterPro" id="IPR020476">
    <property type="entry name" value="Nudix_hydrolase"/>
</dbReference>
<sequence>MDLTFQVNQSCFNYRVGAICKHDNKILMLQNEGEDFWYVPGGRVQLLETSEVAIKRELKEELGVDVAVKRPLWIVENFFTYDSRQFHEISLYYEVNLLTLPVKGADSFLFEEEGRKYKFQWIPLEQICEYNVKPEFLKDKMTQLPLHVEHIVKSQ</sequence>
<dbReference type="CDD" id="cd04688">
    <property type="entry name" value="NUDIX_Hydrolase"/>
    <property type="match status" value="1"/>
</dbReference>
<keyword evidence="2 3" id="KW-0378">Hydrolase</keyword>
<reference evidence="5 6" key="1">
    <citation type="submission" date="2016-08" db="EMBL/GenBank/DDBJ databases">
        <authorList>
            <person name="Loux V."/>
            <person name="Rue O."/>
        </authorList>
    </citation>
    <scope>NUCLEOTIDE SEQUENCE [LARGE SCALE GENOMIC DNA]</scope>
    <source>
        <strain evidence="5 6">AFSSA_08CEB44bac</strain>
    </source>
</reference>
<organism evidence="5 6">
    <name type="scientific">Bacillus cytotoxicus</name>
    <dbReference type="NCBI Taxonomy" id="580165"/>
    <lineage>
        <taxon>Bacteria</taxon>
        <taxon>Bacillati</taxon>
        <taxon>Bacillota</taxon>
        <taxon>Bacilli</taxon>
        <taxon>Bacillales</taxon>
        <taxon>Bacillaceae</taxon>
        <taxon>Bacillus</taxon>
        <taxon>Bacillus cereus group</taxon>
    </lineage>
</organism>
<dbReference type="SUPFAM" id="SSF55811">
    <property type="entry name" value="Nudix"/>
    <property type="match status" value="1"/>
</dbReference>
<evidence type="ECO:0000256" key="2">
    <source>
        <dbReference type="ARBA" id="ARBA00022801"/>
    </source>
</evidence>
<dbReference type="PRINTS" id="PR00502">
    <property type="entry name" value="NUDIXFAMILY"/>
</dbReference>
<name>A0AAX2CHA4_9BACI</name>